<dbReference type="PANTHER" id="PTHR44591:SF3">
    <property type="entry name" value="RESPONSE REGULATORY DOMAIN-CONTAINING PROTEIN"/>
    <property type="match status" value="1"/>
</dbReference>
<dbReference type="Gene3D" id="3.40.50.2300">
    <property type="match status" value="1"/>
</dbReference>
<dbReference type="eggNOG" id="COG0745">
    <property type="taxonomic scope" value="Bacteria"/>
</dbReference>
<feature type="modified residue" description="4-aspartylphosphate" evidence="2">
    <location>
        <position position="41"/>
    </location>
</feature>
<dbReference type="InterPro" id="IPR001789">
    <property type="entry name" value="Sig_transdc_resp-reg_receiver"/>
</dbReference>
<dbReference type="EMBL" id="AFWV01000010">
    <property type="protein sequence ID" value="EGV17488.1"/>
    <property type="molecule type" value="Genomic_DNA"/>
</dbReference>
<organism evidence="4 5">
    <name type="scientific">Thiocapsa marina 5811</name>
    <dbReference type="NCBI Taxonomy" id="768671"/>
    <lineage>
        <taxon>Bacteria</taxon>
        <taxon>Pseudomonadati</taxon>
        <taxon>Pseudomonadota</taxon>
        <taxon>Gammaproteobacteria</taxon>
        <taxon>Chromatiales</taxon>
        <taxon>Chromatiaceae</taxon>
        <taxon>Thiocapsa</taxon>
    </lineage>
</organism>
<dbReference type="InterPro" id="IPR011006">
    <property type="entry name" value="CheY-like_superfamily"/>
</dbReference>
<keyword evidence="5" id="KW-1185">Reference proteome</keyword>
<dbReference type="SMART" id="SM00448">
    <property type="entry name" value="REC"/>
    <property type="match status" value="1"/>
</dbReference>
<dbReference type="GO" id="GO:0000160">
    <property type="term" value="P:phosphorelay signal transduction system"/>
    <property type="evidence" value="ECO:0007669"/>
    <property type="project" value="InterPro"/>
</dbReference>
<dbReference type="PROSITE" id="PS50110">
    <property type="entry name" value="RESPONSE_REGULATORY"/>
    <property type="match status" value="1"/>
</dbReference>
<evidence type="ECO:0000256" key="1">
    <source>
        <dbReference type="ARBA" id="ARBA00022553"/>
    </source>
</evidence>
<keyword evidence="1 2" id="KW-0597">Phosphoprotein</keyword>
<dbReference type="AlphaFoldDB" id="F9UDT1"/>
<evidence type="ECO:0000259" key="3">
    <source>
        <dbReference type="PROSITE" id="PS50110"/>
    </source>
</evidence>
<dbReference type="SUPFAM" id="SSF52172">
    <property type="entry name" value="CheY-like"/>
    <property type="match status" value="1"/>
</dbReference>
<dbReference type="STRING" id="768671.ThimaDRAFT_3033"/>
<evidence type="ECO:0000313" key="5">
    <source>
        <dbReference type="Proteomes" id="UP000005459"/>
    </source>
</evidence>
<dbReference type="PANTHER" id="PTHR44591">
    <property type="entry name" value="STRESS RESPONSE REGULATOR PROTEIN 1"/>
    <property type="match status" value="1"/>
</dbReference>
<dbReference type="InterPro" id="IPR050595">
    <property type="entry name" value="Bact_response_regulator"/>
</dbReference>
<name>F9UDT1_9GAMM</name>
<sequence>MARRFAAKLLSDRGYRVEVALDGLDALGMLLDVKPDLLLLDSRMPRLDGFQACALVKRAPGLADLPVVILSDCGGLYDRVRAHLAGARSCLAKPFTADELLNAVAGALSDG</sequence>
<reference evidence="4 5" key="1">
    <citation type="submission" date="2011-06" db="EMBL/GenBank/DDBJ databases">
        <title>The draft genome of Thiocapsa marina 5811.</title>
        <authorList>
            <consortium name="US DOE Joint Genome Institute (JGI-PGF)"/>
            <person name="Lucas S."/>
            <person name="Han J."/>
            <person name="Cheng J.-F."/>
            <person name="Goodwin L."/>
            <person name="Pitluck S."/>
            <person name="Peters L."/>
            <person name="Land M.L."/>
            <person name="Hauser L."/>
            <person name="Vogl K."/>
            <person name="Liu Z."/>
            <person name="Imhoff J."/>
            <person name="Thiel V."/>
            <person name="Frigaard N.-U."/>
            <person name="Bryant D."/>
            <person name="Woyke T.J."/>
        </authorList>
    </citation>
    <scope>NUCLEOTIDE SEQUENCE [LARGE SCALE GENOMIC DNA]</scope>
    <source>
        <strain evidence="4 5">5811</strain>
    </source>
</reference>
<feature type="domain" description="Response regulatory" evidence="3">
    <location>
        <begin position="1"/>
        <end position="108"/>
    </location>
</feature>
<dbReference type="Proteomes" id="UP000005459">
    <property type="component" value="Unassembled WGS sequence"/>
</dbReference>
<proteinExistence type="predicted"/>
<accession>F9UDT1</accession>
<gene>
    <name evidence="4" type="ORF">ThimaDRAFT_3033</name>
</gene>
<dbReference type="Pfam" id="PF00072">
    <property type="entry name" value="Response_reg"/>
    <property type="match status" value="1"/>
</dbReference>
<evidence type="ECO:0000313" key="4">
    <source>
        <dbReference type="EMBL" id="EGV17488.1"/>
    </source>
</evidence>
<protein>
    <submittedName>
        <fullName evidence="4">Response regulator receiver protein</fullName>
    </submittedName>
</protein>
<evidence type="ECO:0000256" key="2">
    <source>
        <dbReference type="PROSITE-ProRule" id="PRU00169"/>
    </source>
</evidence>